<keyword evidence="2" id="KW-1185">Reference proteome</keyword>
<protein>
    <submittedName>
        <fullName evidence="1">Uncharacterized protein</fullName>
    </submittedName>
</protein>
<evidence type="ECO:0000313" key="2">
    <source>
        <dbReference type="Proteomes" id="UP000309997"/>
    </source>
</evidence>
<proteinExistence type="predicted"/>
<dbReference type="EMBL" id="RCHU02000005">
    <property type="protein sequence ID" value="KAL3592906.1"/>
    <property type="molecule type" value="Genomic_DNA"/>
</dbReference>
<name>A0ACC4CDU9_POPAL</name>
<sequence>MNYEGYGNSHVSVGPWGGQSGARWDDGVYDTVRQVVICHGATIDSIQFEYDKRGSSVWSEKHGGTGCFKTAKVKLNYPDEYLVSISGHCSRVVEYGPVLVRSLMFESNKKMYGPFGIQYGTYFSIPMTGGKIVGFYGRSSWYLDSIGVYLMPLLQRNPSDNFATSRNYTTNGTDEKYRDDNYDLEDELGNKAVIRRKETNTNGFMNTKQAVSYGPWGGNGGNIFDDGVYTGVREVHLTRYGGVVSIRICYDLNGKAIWGSKNGGSGGIRLDKIPFDYPSEILTHITGYYGSTILRGPAVVKSLTLHTNKRKYGPFGEEQGTSFSSASNNGIIVGFHGRKGWFVDSIGVHVLEGTLPVPRPIPRPFYETSEVQQVYEVVPGAGKEAAPLVSGPWGGVGGKPWDDGVFSGVKKIFLTKGEGIYSIQFKYDRNGQSFWSARHGGGSEGSINMVKLDYPHEFLTSIHGYYGSLNGWGPVFVRSLTFQSNKKTYGPFGVEHGTYFSFPMSGGKIVGFHGMSGLYLDAIGIYLKPLQKQKTSKALVQPKSYLNNGTENLSYTMMQGAGNGFDIFVAVKQKDDFGSPLPNKLSAQNPREYSNGGTNRKDDFGSPLPGKLSRQLSRDFSDMEINKKDDLGSPLPGKLSTQISRELSDGETNKKTAERVPSKAEGVIIYGPWGGAGGSKFDDGTYTGIRQIHLSRHVAIVSIKVQYDRDGQAIWGSKHGGTGGFKSDKIIFDYPYEILTRVTGTYGSLMYMGPNIIRSLTFYTNKGKHGPFGEEQGPSFTNKIDEGKIVGFHGREGILLDAIGVNVLAGAVKPTKHHLSDAIKQTEADVAQIDNSPWSNKLVVAKRGQTEEVACGVIKEPAPCGPGPWGGDGGKQWDDGVFSGIKQIFITKVEAICSIQIEYDRNGQSVWSVKHGGNGGTATHRVKLQYPHEVLICLSGYYGPVGCDEKSPKVIKSLTFHTSRGKYGPFGEEIGTYFTSTTTEGKVVGFHGRSSAYMDAIGVHMQHWLGNQRSSKPSMFKIFG</sequence>
<comment type="caution">
    <text evidence="1">The sequence shown here is derived from an EMBL/GenBank/DDBJ whole genome shotgun (WGS) entry which is preliminary data.</text>
</comment>
<gene>
    <name evidence="1" type="ORF">D5086_011546</name>
</gene>
<evidence type="ECO:0000313" key="1">
    <source>
        <dbReference type="EMBL" id="KAL3592906.1"/>
    </source>
</evidence>
<dbReference type="Proteomes" id="UP000309997">
    <property type="component" value="Unassembled WGS sequence"/>
</dbReference>
<reference evidence="1 2" key="1">
    <citation type="journal article" date="2024" name="Plant Biotechnol. J.">
        <title>Genome and CRISPR/Cas9 system of a widespread forest tree (Populus alba) in the world.</title>
        <authorList>
            <person name="Liu Y.J."/>
            <person name="Jiang P.F."/>
            <person name="Han X.M."/>
            <person name="Li X.Y."/>
            <person name="Wang H.M."/>
            <person name="Wang Y.J."/>
            <person name="Wang X.X."/>
            <person name="Zeng Q.Y."/>
        </authorList>
    </citation>
    <scope>NUCLEOTIDE SEQUENCE [LARGE SCALE GENOMIC DNA]</scope>
    <source>
        <strain evidence="2">cv. PAL-ZL1</strain>
    </source>
</reference>
<organism evidence="1 2">
    <name type="scientific">Populus alba</name>
    <name type="common">White poplar</name>
    <dbReference type="NCBI Taxonomy" id="43335"/>
    <lineage>
        <taxon>Eukaryota</taxon>
        <taxon>Viridiplantae</taxon>
        <taxon>Streptophyta</taxon>
        <taxon>Embryophyta</taxon>
        <taxon>Tracheophyta</taxon>
        <taxon>Spermatophyta</taxon>
        <taxon>Magnoliopsida</taxon>
        <taxon>eudicotyledons</taxon>
        <taxon>Gunneridae</taxon>
        <taxon>Pentapetalae</taxon>
        <taxon>rosids</taxon>
        <taxon>fabids</taxon>
        <taxon>Malpighiales</taxon>
        <taxon>Salicaceae</taxon>
        <taxon>Saliceae</taxon>
        <taxon>Populus</taxon>
    </lineage>
</organism>
<accession>A0ACC4CDU9</accession>